<dbReference type="InterPro" id="IPR001851">
    <property type="entry name" value="ABC_transp_permease"/>
</dbReference>
<dbReference type="SMART" id="SM00382">
    <property type="entry name" value="AAA"/>
    <property type="match status" value="1"/>
</dbReference>
<feature type="domain" description="ABC transporter" evidence="13">
    <location>
        <begin position="717"/>
        <end position="942"/>
    </location>
</feature>
<protein>
    <submittedName>
        <fullName evidence="14">ABC transporter</fullName>
    </submittedName>
</protein>
<feature type="transmembrane region" description="Helical" evidence="12">
    <location>
        <begin position="492"/>
        <end position="511"/>
    </location>
</feature>
<evidence type="ECO:0000256" key="8">
    <source>
        <dbReference type="ARBA" id="ARBA00022970"/>
    </source>
</evidence>
<keyword evidence="8" id="KW-0029">Amino-acid transport</keyword>
<dbReference type="STRING" id="1834516.BL253_33855"/>
<dbReference type="GO" id="GO:0015807">
    <property type="term" value="P:L-amino acid transport"/>
    <property type="evidence" value="ECO:0007669"/>
    <property type="project" value="TreeGrafter"/>
</dbReference>
<feature type="transmembrane region" description="Helical" evidence="12">
    <location>
        <begin position="92"/>
        <end position="114"/>
    </location>
</feature>
<feature type="transmembrane region" description="Helical" evidence="12">
    <location>
        <begin position="444"/>
        <end position="466"/>
    </location>
</feature>
<dbReference type="InterPro" id="IPR003439">
    <property type="entry name" value="ABC_transporter-like_ATP-bd"/>
</dbReference>
<feature type="transmembrane region" description="Helical" evidence="12">
    <location>
        <begin position="367"/>
        <end position="385"/>
    </location>
</feature>
<dbReference type="InterPro" id="IPR003593">
    <property type="entry name" value="AAA+_ATPase"/>
</dbReference>
<dbReference type="PROSITE" id="PS50893">
    <property type="entry name" value="ABC_TRANSPORTER_2"/>
    <property type="match status" value="1"/>
</dbReference>
<keyword evidence="10 12" id="KW-0472">Membrane</keyword>
<feature type="region of interest" description="Disordered" evidence="11">
    <location>
        <begin position="661"/>
        <end position="681"/>
    </location>
</feature>
<feature type="transmembrane region" description="Helical" evidence="12">
    <location>
        <begin position="6"/>
        <end position="27"/>
    </location>
</feature>
<evidence type="ECO:0000256" key="12">
    <source>
        <dbReference type="SAM" id="Phobius"/>
    </source>
</evidence>
<evidence type="ECO:0000313" key="14">
    <source>
        <dbReference type="EMBL" id="ONH23073.1"/>
    </source>
</evidence>
<accession>A0A1V2I0Z6</accession>
<comment type="caution">
    <text evidence="14">The sequence shown here is derived from an EMBL/GenBank/DDBJ whole genome shotgun (WGS) entry which is preliminary data.</text>
</comment>
<dbReference type="Proteomes" id="UP000188929">
    <property type="component" value="Unassembled WGS sequence"/>
</dbReference>
<evidence type="ECO:0000256" key="11">
    <source>
        <dbReference type="SAM" id="MobiDB-lite"/>
    </source>
</evidence>
<dbReference type="CDD" id="cd03224">
    <property type="entry name" value="ABC_TM1139_LivF_branched"/>
    <property type="match status" value="1"/>
</dbReference>
<name>A0A1V2I0Z6_9ACTN</name>
<evidence type="ECO:0000313" key="15">
    <source>
        <dbReference type="Proteomes" id="UP000188929"/>
    </source>
</evidence>
<feature type="transmembrane region" description="Helical" evidence="12">
    <location>
        <begin position="542"/>
        <end position="565"/>
    </location>
</feature>
<proteinExistence type="inferred from homology"/>
<dbReference type="Gene3D" id="3.40.50.300">
    <property type="entry name" value="P-loop containing nucleotide triphosphate hydrolases"/>
    <property type="match status" value="1"/>
</dbReference>
<sequence>MDKFFSLVLSGGVSGAVYSLLAIGLVLNYQTARIFNFGHGATAFSTAFLFYQLNTGLGWSKWAALVVTVFLFAPLAGLLWDRLVFRRLAGAGEAATTVASVGILITMPALVQWFCDVLRGTFGVGFVDTSTAYVVPGIGPNPPRNFRVTSGLVISSNQLIALVVALVAFVGLWLLLRFTALGLRMRAAVDKPELVRLRGTNTNTTSGVAWVLSFFLAGLAGVLAAPLPGTFGLTGDNYTLALFVAATAAVIAGLRSFPIAFLVGLLIGAARNLAEGYVSGQYLGPVGSWIEGVYGLRSSLPYWVLIVALVVVGMERRRRVAGTSSEAAPPPDYLADLPRWRRHLPWVIAGVLLLVYGLFLADSTWRTIVLSGLALAIVFMSFTVVTGLGGMVSLAQSTFVTVAALSAGWAVGHGWPFLLALLLGVAAATAIGVVVALPALRLGGVALTLATLALALLGFSVLFNIAGFTNGTDGWRLAFPAVGSLDFADERVMVVVLFVLVLAVAGVVGNLERSAAGRAMAAVRSSAPGAAASGVPLGLTKLTIFGVSAALAGFGGVLLACVQGTARGFSWPPIMGFLWLATVVIFGVRRPHGAIVAGLVSVALPRVISHGLHLGSVGWDGTDSPVVAQILFGLGAIGLAQQPEGTLASVSGLRHRRRLAARPAAEVPAPRQASDLAASPGTRPVAAAASPALAAPAGGPAGAAASSSSASAASPLLELRGVRAGYGEVEVLHGLDLAVTSGGVLALLGANGAGKSTLCRTVAGLTSCGAGKVLFRGEDVTAAPAHERSRLGIVLVPESRGIFPSLTVEENLQLWLREQSLRDGVYDRFPNLAARRGVEAGNLSGGEQQMLSLAPFIARPPALLLADEPTLGLSVKVAGEVLAALRVLRDEGTTLILVEEKAQEVLTLADEVGALSLGRLQWLRAAADLDPDELTSAYLGGAATV</sequence>
<dbReference type="InterPro" id="IPR043428">
    <property type="entry name" value="LivM-like"/>
</dbReference>
<dbReference type="OrthoDB" id="3490418at2"/>
<dbReference type="GO" id="GO:0005886">
    <property type="term" value="C:plasma membrane"/>
    <property type="evidence" value="ECO:0007669"/>
    <property type="project" value="UniProtKB-SubCell"/>
</dbReference>
<gene>
    <name evidence="14" type="ORF">BL253_33855</name>
</gene>
<feature type="transmembrane region" description="Helical" evidence="12">
    <location>
        <begin position="344"/>
        <end position="361"/>
    </location>
</feature>
<feature type="transmembrane region" description="Helical" evidence="12">
    <location>
        <begin position="159"/>
        <end position="183"/>
    </location>
</feature>
<dbReference type="InterPro" id="IPR052156">
    <property type="entry name" value="BCAA_Transport_ATP-bd_LivF"/>
</dbReference>
<comment type="subcellular location">
    <subcellularLocation>
        <location evidence="1">Cell membrane</location>
        <topology evidence="1">Multi-pass membrane protein</topology>
    </subcellularLocation>
</comment>
<dbReference type="PANTHER" id="PTHR43820:SF4">
    <property type="entry name" value="HIGH-AFFINITY BRANCHED-CHAIN AMINO ACID TRANSPORT ATP-BINDING PROTEIN LIVF"/>
    <property type="match status" value="1"/>
</dbReference>
<evidence type="ECO:0000256" key="4">
    <source>
        <dbReference type="ARBA" id="ARBA00022475"/>
    </source>
</evidence>
<evidence type="ECO:0000256" key="2">
    <source>
        <dbReference type="ARBA" id="ARBA00005417"/>
    </source>
</evidence>
<dbReference type="CDD" id="cd06581">
    <property type="entry name" value="TM_PBP1_LivM_like"/>
    <property type="match status" value="1"/>
</dbReference>
<evidence type="ECO:0000256" key="5">
    <source>
        <dbReference type="ARBA" id="ARBA00022692"/>
    </source>
</evidence>
<evidence type="ECO:0000256" key="6">
    <source>
        <dbReference type="ARBA" id="ARBA00022741"/>
    </source>
</evidence>
<dbReference type="Pfam" id="PF02653">
    <property type="entry name" value="BPD_transp_2"/>
    <property type="match status" value="2"/>
</dbReference>
<dbReference type="PANTHER" id="PTHR43820">
    <property type="entry name" value="HIGH-AFFINITY BRANCHED-CHAIN AMINO ACID TRANSPORT ATP-BINDING PROTEIN LIVF"/>
    <property type="match status" value="1"/>
</dbReference>
<keyword evidence="7" id="KW-0067">ATP-binding</keyword>
<keyword evidence="3" id="KW-0813">Transport</keyword>
<feature type="transmembrane region" description="Helical" evidence="12">
    <location>
        <begin position="417"/>
        <end position="437"/>
    </location>
</feature>
<evidence type="ECO:0000256" key="7">
    <source>
        <dbReference type="ARBA" id="ARBA00022840"/>
    </source>
</evidence>
<keyword evidence="9 12" id="KW-1133">Transmembrane helix</keyword>
<dbReference type="SUPFAM" id="SSF52540">
    <property type="entry name" value="P-loop containing nucleoside triphosphate hydrolases"/>
    <property type="match status" value="1"/>
</dbReference>
<evidence type="ECO:0000256" key="10">
    <source>
        <dbReference type="ARBA" id="ARBA00023136"/>
    </source>
</evidence>
<evidence type="ECO:0000256" key="3">
    <source>
        <dbReference type="ARBA" id="ARBA00022448"/>
    </source>
</evidence>
<dbReference type="AlphaFoldDB" id="A0A1V2I0Z6"/>
<feature type="transmembrane region" description="Helical" evidence="12">
    <location>
        <begin position="294"/>
        <end position="314"/>
    </location>
</feature>
<feature type="transmembrane region" description="Helical" evidence="12">
    <location>
        <begin position="34"/>
        <end position="53"/>
    </location>
</feature>
<feature type="transmembrane region" description="Helical" evidence="12">
    <location>
        <begin position="204"/>
        <end position="225"/>
    </location>
</feature>
<evidence type="ECO:0000259" key="13">
    <source>
        <dbReference type="PROSITE" id="PS50893"/>
    </source>
</evidence>
<dbReference type="CDD" id="cd06582">
    <property type="entry name" value="TM_PBP1_LivH_like"/>
    <property type="match status" value="1"/>
</dbReference>
<keyword evidence="6" id="KW-0547">Nucleotide-binding</keyword>
<dbReference type="InterPro" id="IPR027417">
    <property type="entry name" value="P-loop_NTPase"/>
</dbReference>
<keyword evidence="4" id="KW-1003">Cell membrane</keyword>
<keyword evidence="15" id="KW-1185">Reference proteome</keyword>
<dbReference type="GO" id="GO:0005524">
    <property type="term" value="F:ATP binding"/>
    <property type="evidence" value="ECO:0007669"/>
    <property type="project" value="UniProtKB-KW"/>
</dbReference>
<feature type="transmembrane region" description="Helical" evidence="12">
    <location>
        <begin position="237"/>
        <end position="254"/>
    </location>
</feature>
<organism evidence="14 15">
    <name type="scientific">Pseudofrankia asymbiotica</name>
    <dbReference type="NCBI Taxonomy" id="1834516"/>
    <lineage>
        <taxon>Bacteria</taxon>
        <taxon>Bacillati</taxon>
        <taxon>Actinomycetota</taxon>
        <taxon>Actinomycetes</taxon>
        <taxon>Frankiales</taxon>
        <taxon>Frankiaceae</taxon>
        <taxon>Pseudofrankia</taxon>
    </lineage>
</organism>
<dbReference type="EMBL" id="MOMC01000092">
    <property type="protein sequence ID" value="ONH23073.1"/>
    <property type="molecule type" value="Genomic_DNA"/>
</dbReference>
<evidence type="ECO:0000256" key="9">
    <source>
        <dbReference type="ARBA" id="ARBA00022989"/>
    </source>
</evidence>
<keyword evidence="5 12" id="KW-0812">Transmembrane</keyword>
<feature type="compositionally biased region" description="Low complexity" evidence="11">
    <location>
        <begin position="661"/>
        <end position="673"/>
    </location>
</feature>
<dbReference type="RefSeq" id="WP_076821834.1">
    <property type="nucleotide sequence ID" value="NZ_MOMC01000092.1"/>
</dbReference>
<dbReference type="Pfam" id="PF00005">
    <property type="entry name" value="ABC_tran"/>
    <property type="match status" value="1"/>
</dbReference>
<reference evidence="15" key="1">
    <citation type="submission" date="2016-10" db="EMBL/GenBank/DDBJ databases">
        <title>Frankia sp. NRRL B-16386 Genome sequencing.</title>
        <authorList>
            <person name="Ghodhbane-Gtari F."/>
            <person name="Swanson E."/>
            <person name="Gueddou A."/>
            <person name="Hezbri K."/>
            <person name="Ktari K."/>
            <person name="Nouioui I."/>
            <person name="Morris K."/>
            <person name="Simpson S."/>
            <person name="Abebe-Akele F."/>
            <person name="Thomas K."/>
            <person name="Gtari M."/>
            <person name="Tisa L.S."/>
        </authorList>
    </citation>
    <scope>NUCLEOTIDE SEQUENCE [LARGE SCALE GENOMIC DNA]</scope>
    <source>
        <strain evidence="15">NRRL B-16386</strain>
    </source>
</reference>
<dbReference type="GO" id="GO:0015658">
    <property type="term" value="F:branched-chain amino acid transmembrane transporter activity"/>
    <property type="evidence" value="ECO:0007669"/>
    <property type="project" value="InterPro"/>
</dbReference>
<dbReference type="GO" id="GO:0016887">
    <property type="term" value="F:ATP hydrolysis activity"/>
    <property type="evidence" value="ECO:0007669"/>
    <property type="project" value="InterPro"/>
</dbReference>
<evidence type="ECO:0000256" key="1">
    <source>
        <dbReference type="ARBA" id="ARBA00004651"/>
    </source>
</evidence>
<comment type="similarity">
    <text evidence="2">Belongs to the ABC transporter superfamily.</text>
</comment>
<feature type="transmembrane region" description="Helical" evidence="12">
    <location>
        <begin position="59"/>
        <end position="80"/>
    </location>
</feature>